<feature type="domain" description="Helicase C-terminal" evidence="12">
    <location>
        <begin position="714"/>
        <end position="863"/>
    </location>
</feature>
<dbReference type="Pfam" id="PF00271">
    <property type="entry name" value="Helicase_C"/>
    <property type="match status" value="1"/>
</dbReference>
<feature type="region of interest" description="Disordered" evidence="9">
    <location>
        <begin position="120"/>
        <end position="148"/>
    </location>
</feature>
<dbReference type="EC" id="3.6.4.13" evidence="1"/>
<evidence type="ECO:0000259" key="12">
    <source>
        <dbReference type="PROSITE" id="PS51194"/>
    </source>
</evidence>
<dbReference type="SMART" id="SM00490">
    <property type="entry name" value="HELICc"/>
    <property type="match status" value="1"/>
</dbReference>
<keyword evidence="15" id="KW-1185">Reference proteome</keyword>
<evidence type="ECO:0000256" key="2">
    <source>
        <dbReference type="ARBA" id="ARBA00022741"/>
    </source>
</evidence>
<dbReference type="SMART" id="SM00487">
    <property type="entry name" value="DEXDc"/>
    <property type="match status" value="1"/>
</dbReference>
<dbReference type="GO" id="GO:0003723">
    <property type="term" value="F:RNA binding"/>
    <property type="evidence" value="ECO:0007669"/>
    <property type="project" value="UniProtKB-KW"/>
</dbReference>
<dbReference type="Pfam" id="PF00270">
    <property type="entry name" value="DEAD"/>
    <property type="match status" value="1"/>
</dbReference>
<dbReference type="Pfam" id="PF03097">
    <property type="entry name" value="BRO1"/>
    <property type="match status" value="1"/>
</dbReference>
<dbReference type="SUPFAM" id="SSF52540">
    <property type="entry name" value="P-loop containing nucleoside triphosphate hydrolases"/>
    <property type="match status" value="1"/>
</dbReference>
<evidence type="ECO:0000256" key="1">
    <source>
        <dbReference type="ARBA" id="ARBA00012552"/>
    </source>
</evidence>
<dbReference type="AlphaFoldDB" id="A0A9W8IAQ4"/>
<dbReference type="CDD" id="cd17963">
    <property type="entry name" value="DEADc_DDX19_DDX25"/>
    <property type="match status" value="1"/>
</dbReference>
<evidence type="ECO:0000259" key="11">
    <source>
        <dbReference type="PROSITE" id="PS51192"/>
    </source>
</evidence>
<evidence type="ECO:0000259" key="13">
    <source>
        <dbReference type="PROSITE" id="PS51195"/>
    </source>
</evidence>
<dbReference type="InterPro" id="IPR014001">
    <property type="entry name" value="Helicase_ATP-bd"/>
</dbReference>
<evidence type="ECO:0000259" key="10">
    <source>
        <dbReference type="PROSITE" id="PS51180"/>
    </source>
</evidence>
<dbReference type="PROSITE" id="PS51192">
    <property type="entry name" value="HELICASE_ATP_BIND_1"/>
    <property type="match status" value="1"/>
</dbReference>
<dbReference type="OrthoDB" id="10265785at2759"/>
<dbReference type="InterPro" id="IPR001650">
    <property type="entry name" value="Helicase_C-like"/>
</dbReference>
<dbReference type="Proteomes" id="UP001139887">
    <property type="component" value="Unassembled WGS sequence"/>
</dbReference>
<name>A0A9W8IAQ4_9FUNG</name>
<keyword evidence="3 14" id="KW-0378">Hydrolase</keyword>
<dbReference type="InterPro" id="IPR038499">
    <property type="entry name" value="BRO1_sf"/>
</dbReference>
<evidence type="ECO:0000256" key="6">
    <source>
        <dbReference type="ARBA" id="ARBA00022884"/>
    </source>
</evidence>
<dbReference type="SMART" id="SM01041">
    <property type="entry name" value="BRO1"/>
    <property type="match status" value="1"/>
</dbReference>
<comment type="caution">
    <text evidence="14">The sequence shown here is derived from an EMBL/GenBank/DDBJ whole genome shotgun (WGS) entry which is preliminary data.</text>
</comment>
<accession>A0A9W8IAQ4</accession>
<evidence type="ECO:0000256" key="9">
    <source>
        <dbReference type="SAM" id="MobiDB-lite"/>
    </source>
</evidence>
<proteinExistence type="predicted"/>
<keyword evidence="5" id="KW-0067">ATP-binding</keyword>
<dbReference type="PROSITE" id="PS51194">
    <property type="entry name" value="HELICASE_CTER"/>
    <property type="match status" value="1"/>
</dbReference>
<keyword evidence="2" id="KW-0547">Nucleotide-binding</keyword>
<sequence length="874" mass="98185">MRYYLRVPKTKVVSTTSLVPSALQEDTEIYGRINKMCGLRETMRERLKQQSKTDDLSRVGAVIVAIQTYLNELHWYISYLESNRDLFKSVPNIEFIWKSSMVSRLQDKVNFSRTLFGSRSGNTGDSDGGNTAQGQGSVGSRLLGTGTKQRRTQSSSIYVELGFTLQALAVAKCMSAYSRVATLDTEIECETINIMTPGVRDISEEEGEKGIDALKRASVELREAAGVFEFVIEHVLPQIKHIRLNVPDLMPEVQHMLQMLSLADSDRLSVRVWLRGDKNQRKTPNMPANLLLGIQERYANAYSSLRMLQGGEFRNVSTDIQSYMRDGQQVILAQAMVYLAQVHSDNQKYGNAVGFIRDAREMLIEVKRRNQSVHAKTAEMLLNGPLEPLYSLYRRNNDTIGFEAIPSSDDLRARLPSGRTLFSKALAYAPSGQLVYIDEVENVTEQVSQLNTTDKPNFDADATEHEVEVHLADLQADPDSPLYSVKSFEELGLHENLLKGIYEMKFTKPSKIQERALPLLLANPARNMIGQSQSGTGKTAAFVLTMLSRVDYDINRPQALCLAPSRELARQIMEVVEQMGKYTPMKTKYAIKDAVQKGETIDAHIVIGTPGTVSDLIRKRALSLKDLKLFVLDEADNMLDQQGLGDQTLRIKKTAPKECQIVLFSATFPDNVRLFTSRFAPDANEIRLKATELTVDGIKQFYMDCKSVSHKFEVLSELYSLMTVGQSIIFVRRRDTAERIAGRLNSDGHAVVFLHGTMDTVNRDEVMDKFRRGEIKVLITTNVIARGIDIQQVNLVINYDIPLTGSGVPDPETYLHRIGRTGRFGRTGASINFVHDEMSYEQMQAIQNTLGCDIIKVPTDDWEVAHKILKKALK</sequence>
<evidence type="ECO:0000256" key="5">
    <source>
        <dbReference type="ARBA" id="ARBA00022840"/>
    </source>
</evidence>
<dbReference type="PROSITE" id="PS51195">
    <property type="entry name" value="Q_MOTIF"/>
    <property type="match status" value="1"/>
</dbReference>
<evidence type="ECO:0000313" key="14">
    <source>
        <dbReference type="EMBL" id="KAJ2852157.1"/>
    </source>
</evidence>
<dbReference type="PANTHER" id="PTHR47958">
    <property type="entry name" value="ATP-DEPENDENT RNA HELICASE DBP3"/>
    <property type="match status" value="1"/>
</dbReference>
<feature type="domain" description="BRO1" evidence="10">
    <location>
        <begin position="1"/>
        <end position="674"/>
    </location>
</feature>
<dbReference type="Gene3D" id="3.40.50.300">
    <property type="entry name" value="P-loop containing nucleotide triphosphate hydrolases"/>
    <property type="match status" value="2"/>
</dbReference>
<dbReference type="GO" id="GO:0003724">
    <property type="term" value="F:RNA helicase activity"/>
    <property type="evidence" value="ECO:0007669"/>
    <property type="project" value="UniProtKB-EC"/>
</dbReference>
<dbReference type="InterPro" id="IPR014014">
    <property type="entry name" value="RNA_helicase_DEAD_Q_motif"/>
</dbReference>
<organism evidence="14 15">
    <name type="scientific">Coemansia brasiliensis</name>
    <dbReference type="NCBI Taxonomy" id="2650707"/>
    <lineage>
        <taxon>Eukaryota</taxon>
        <taxon>Fungi</taxon>
        <taxon>Fungi incertae sedis</taxon>
        <taxon>Zoopagomycota</taxon>
        <taxon>Kickxellomycotina</taxon>
        <taxon>Kickxellomycetes</taxon>
        <taxon>Kickxellales</taxon>
        <taxon>Kickxellaceae</taxon>
        <taxon>Coemansia</taxon>
    </lineage>
</organism>
<comment type="catalytic activity">
    <reaction evidence="7">
        <text>ATP + H2O = ADP + phosphate + H(+)</text>
        <dbReference type="Rhea" id="RHEA:13065"/>
        <dbReference type="ChEBI" id="CHEBI:15377"/>
        <dbReference type="ChEBI" id="CHEBI:15378"/>
        <dbReference type="ChEBI" id="CHEBI:30616"/>
        <dbReference type="ChEBI" id="CHEBI:43474"/>
        <dbReference type="ChEBI" id="CHEBI:456216"/>
        <dbReference type="EC" id="3.6.4.13"/>
    </reaction>
</comment>
<feature type="compositionally biased region" description="Polar residues" evidence="9">
    <location>
        <begin position="120"/>
        <end position="135"/>
    </location>
</feature>
<dbReference type="EMBL" id="JANBUW010000005">
    <property type="protein sequence ID" value="KAJ2852157.1"/>
    <property type="molecule type" value="Genomic_DNA"/>
</dbReference>
<dbReference type="PROSITE" id="PS00039">
    <property type="entry name" value="DEAD_ATP_HELICASE"/>
    <property type="match status" value="1"/>
</dbReference>
<evidence type="ECO:0000256" key="3">
    <source>
        <dbReference type="ARBA" id="ARBA00022801"/>
    </source>
</evidence>
<dbReference type="GO" id="GO:0016787">
    <property type="term" value="F:hydrolase activity"/>
    <property type="evidence" value="ECO:0007669"/>
    <property type="project" value="UniProtKB-KW"/>
</dbReference>
<dbReference type="Gene3D" id="1.25.40.280">
    <property type="entry name" value="alix/aip1 like domains"/>
    <property type="match status" value="1"/>
</dbReference>
<gene>
    <name evidence="14" type="primary">DBP5</name>
    <name evidence="14" type="ORF">IWW36_000537</name>
</gene>
<evidence type="ECO:0000256" key="8">
    <source>
        <dbReference type="PROSITE-ProRule" id="PRU00552"/>
    </source>
</evidence>
<protein>
    <recommendedName>
        <fullName evidence="1">RNA helicase</fullName>
        <ecNumber evidence="1">3.6.4.13</ecNumber>
    </recommendedName>
</protein>
<dbReference type="CDD" id="cd18787">
    <property type="entry name" value="SF2_C_DEAD"/>
    <property type="match status" value="1"/>
</dbReference>
<dbReference type="InterPro" id="IPR027417">
    <property type="entry name" value="P-loop_NTPase"/>
</dbReference>
<feature type="short sequence motif" description="Q motif" evidence="8">
    <location>
        <begin position="486"/>
        <end position="514"/>
    </location>
</feature>
<evidence type="ECO:0000256" key="7">
    <source>
        <dbReference type="ARBA" id="ARBA00047984"/>
    </source>
</evidence>
<feature type="domain" description="Helicase ATP-binding" evidence="11">
    <location>
        <begin position="519"/>
        <end position="686"/>
    </location>
</feature>
<dbReference type="InterPro" id="IPR011545">
    <property type="entry name" value="DEAD/DEAH_box_helicase_dom"/>
</dbReference>
<dbReference type="InterPro" id="IPR004328">
    <property type="entry name" value="BRO1_dom"/>
</dbReference>
<evidence type="ECO:0000256" key="4">
    <source>
        <dbReference type="ARBA" id="ARBA00022806"/>
    </source>
</evidence>
<feature type="domain" description="DEAD-box RNA helicase Q" evidence="13">
    <location>
        <begin position="486"/>
        <end position="514"/>
    </location>
</feature>
<keyword evidence="6" id="KW-0694">RNA-binding</keyword>
<reference evidence="14" key="1">
    <citation type="submission" date="2022-07" db="EMBL/GenBank/DDBJ databases">
        <title>Phylogenomic reconstructions and comparative analyses of Kickxellomycotina fungi.</title>
        <authorList>
            <person name="Reynolds N.K."/>
            <person name="Stajich J.E."/>
            <person name="Barry K."/>
            <person name="Grigoriev I.V."/>
            <person name="Crous P."/>
            <person name="Smith M.E."/>
        </authorList>
    </citation>
    <scope>NUCLEOTIDE SEQUENCE</scope>
    <source>
        <strain evidence="14">NRRL 1566</strain>
    </source>
</reference>
<dbReference type="GO" id="GO:0005524">
    <property type="term" value="F:ATP binding"/>
    <property type="evidence" value="ECO:0007669"/>
    <property type="project" value="UniProtKB-KW"/>
</dbReference>
<dbReference type="PROSITE" id="PS51180">
    <property type="entry name" value="BRO1"/>
    <property type="match status" value="1"/>
</dbReference>
<dbReference type="InterPro" id="IPR000629">
    <property type="entry name" value="RNA-helicase_DEAD-box_CS"/>
</dbReference>
<keyword evidence="4 14" id="KW-0347">Helicase</keyword>
<dbReference type="FunFam" id="3.40.50.300:FF:000849">
    <property type="entry name" value="ATP-dependent RNA helicase DBP5"/>
    <property type="match status" value="1"/>
</dbReference>
<evidence type="ECO:0000313" key="15">
    <source>
        <dbReference type="Proteomes" id="UP001139887"/>
    </source>
</evidence>